<sequence length="84" mass="9035">MTTTLIIMRTVMFISHASPVCLSATSLQAEVSDHHPSPCGTLRLNQPGVPRPSALAPTSFIHICNSEVRVQGKSNPNPNSSNWP</sequence>
<keyword evidence="3" id="KW-1185">Reference proteome</keyword>
<accession>A0AA39XF54</accession>
<organism evidence="2 3">
    <name type="scientific">Immersiella caudata</name>
    <dbReference type="NCBI Taxonomy" id="314043"/>
    <lineage>
        <taxon>Eukaryota</taxon>
        <taxon>Fungi</taxon>
        <taxon>Dikarya</taxon>
        <taxon>Ascomycota</taxon>
        <taxon>Pezizomycotina</taxon>
        <taxon>Sordariomycetes</taxon>
        <taxon>Sordariomycetidae</taxon>
        <taxon>Sordariales</taxon>
        <taxon>Lasiosphaeriaceae</taxon>
        <taxon>Immersiella</taxon>
    </lineage>
</organism>
<reference evidence="2" key="1">
    <citation type="submission" date="2023-06" db="EMBL/GenBank/DDBJ databases">
        <title>Genome-scale phylogeny and comparative genomics of the fungal order Sordariales.</title>
        <authorList>
            <consortium name="Lawrence Berkeley National Laboratory"/>
            <person name="Hensen N."/>
            <person name="Bonometti L."/>
            <person name="Westerberg I."/>
            <person name="Brannstrom I.O."/>
            <person name="Guillou S."/>
            <person name="Cros-Aarteil S."/>
            <person name="Calhoun S."/>
            <person name="Haridas S."/>
            <person name="Kuo A."/>
            <person name="Mondo S."/>
            <person name="Pangilinan J."/>
            <person name="Riley R."/>
            <person name="Labutti K."/>
            <person name="Andreopoulos B."/>
            <person name="Lipzen A."/>
            <person name="Chen C."/>
            <person name="Yanf M."/>
            <person name="Daum C."/>
            <person name="Ng V."/>
            <person name="Clum A."/>
            <person name="Steindorff A."/>
            <person name="Ohm R."/>
            <person name="Martin F."/>
            <person name="Silar P."/>
            <person name="Natvig D."/>
            <person name="Lalanne C."/>
            <person name="Gautier V."/>
            <person name="Ament-Velasquez S.L."/>
            <person name="Kruys A."/>
            <person name="Hutchinson M.I."/>
            <person name="Powell A.J."/>
            <person name="Barry K."/>
            <person name="Miller A.N."/>
            <person name="Grigoriev I.V."/>
            <person name="Debuchy R."/>
            <person name="Gladieux P."/>
            <person name="Thoren M.H."/>
            <person name="Johannesson H."/>
        </authorList>
    </citation>
    <scope>NUCLEOTIDE SEQUENCE</scope>
    <source>
        <strain evidence="2">CBS 606.72</strain>
    </source>
</reference>
<dbReference type="AlphaFoldDB" id="A0AA39XF54"/>
<comment type="caution">
    <text evidence="2">The sequence shown here is derived from an EMBL/GenBank/DDBJ whole genome shotgun (WGS) entry which is preliminary data.</text>
</comment>
<gene>
    <name evidence="2" type="ORF">B0T14DRAFT_44590</name>
</gene>
<keyword evidence="1" id="KW-0732">Signal</keyword>
<name>A0AA39XF54_9PEZI</name>
<proteinExistence type="predicted"/>
<evidence type="ECO:0000256" key="1">
    <source>
        <dbReference type="SAM" id="SignalP"/>
    </source>
</evidence>
<feature type="signal peptide" evidence="1">
    <location>
        <begin position="1"/>
        <end position="17"/>
    </location>
</feature>
<protein>
    <recommendedName>
        <fullName evidence="4">Secreted protein</fullName>
    </recommendedName>
</protein>
<dbReference type="EMBL" id="JAULSU010000001">
    <property type="protein sequence ID" value="KAK0632818.1"/>
    <property type="molecule type" value="Genomic_DNA"/>
</dbReference>
<evidence type="ECO:0000313" key="3">
    <source>
        <dbReference type="Proteomes" id="UP001175000"/>
    </source>
</evidence>
<feature type="chain" id="PRO_5041259036" description="Secreted protein" evidence="1">
    <location>
        <begin position="18"/>
        <end position="84"/>
    </location>
</feature>
<dbReference type="Proteomes" id="UP001175000">
    <property type="component" value="Unassembled WGS sequence"/>
</dbReference>
<evidence type="ECO:0008006" key="4">
    <source>
        <dbReference type="Google" id="ProtNLM"/>
    </source>
</evidence>
<evidence type="ECO:0000313" key="2">
    <source>
        <dbReference type="EMBL" id="KAK0632818.1"/>
    </source>
</evidence>